<dbReference type="Proteomes" id="UP000594638">
    <property type="component" value="Unassembled WGS sequence"/>
</dbReference>
<evidence type="ECO:0000256" key="2">
    <source>
        <dbReference type="SAM" id="Phobius"/>
    </source>
</evidence>
<feature type="compositionally biased region" description="Polar residues" evidence="1">
    <location>
        <begin position="8"/>
        <end position="23"/>
    </location>
</feature>
<dbReference type="EMBL" id="CACTIH010009183">
    <property type="protein sequence ID" value="CAA3026975.1"/>
    <property type="molecule type" value="Genomic_DNA"/>
</dbReference>
<evidence type="ECO:0000256" key="1">
    <source>
        <dbReference type="SAM" id="MobiDB-lite"/>
    </source>
</evidence>
<comment type="caution">
    <text evidence="3">The sequence shown here is derived from an EMBL/GenBank/DDBJ whole genome shotgun (WGS) entry which is preliminary data.</text>
</comment>
<dbReference type="PANTHER" id="PTHR36787">
    <property type="entry name" value="TRANSMEMBRANE PROTEIN"/>
    <property type="match status" value="1"/>
</dbReference>
<name>A0A8S0V7F2_OLEEU</name>
<keyword evidence="2" id="KW-1133">Transmembrane helix</keyword>
<feature type="transmembrane region" description="Helical" evidence="2">
    <location>
        <begin position="160"/>
        <end position="182"/>
    </location>
</feature>
<organism evidence="3 4">
    <name type="scientific">Olea europaea subsp. europaea</name>
    <dbReference type="NCBI Taxonomy" id="158383"/>
    <lineage>
        <taxon>Eukaryota</taxon>
        <taxon>Viridiplantae</taxon>
        <taxon>Streptophyta</taxon>
        <taxon>Embryophyta</taxon>
        <taxon>Tracheophyta</taxon>
        <taxon>Spermatophyta</taxon>
        <taxon>Magnoliopsida</taxon>
        <taxon>eudicotyledons</taxon>
        <taxon>Gunneridae</taxon>
        <taxon>Pentapetalae</taxon>
        <taxon>asterids</taxon>
        <taxon>lamiids</taxon>
        <taxon>Lamiales</taxon>
        <taxon>Oleaceae</taxon>
        <taxon>Oleeae</taxon>
        <taxon>Olea</taxon>
    </lineage>
</organism>
<feature type="transmembrane region" description="Helical" evidence="2">
    <location>
        <begin position="132"/>
        <end position="151"/>
    </location>
</feature>
<keyword evidence="2" id="KW-0812">Transmembrane</keyword>
<dbReference type="OrthoDB" id="21589at2759"/>
<accession>A0A8S0V7F2</accession>
<reference evidence="3 4" key="1">
    <citation type="submission" date="2019-12" db="EMBL/GenBank/DDBJ databases">
        <authorList>
            <person name="Alioto T."/>
            <person name="Alioto T."/>
            <person name="Gomez Garrido J."/>
        </authorList>
    </citation>
    <scope>NUCLEOTIDE SEQUENCE [LARGE SCALE GENOMIC DNA]</scope>
</reference>
<evidence type="ECO:0000313" key="3">
    <source>
        <dbReference type="EMBL" id="CAA3026975.1"/>
    </source>
</evidence>
<protein>
    <submittedName>
        <fullName evidence="3">Uncharacterized protein LOC111366309</fullName>
    </submittedName>
</protein>
<sequence>MAEPLEINPSTSSQDFLNKNTQVPPHGVLQSPNGNIPMYPTVYPLLVPGLFPPQQEEEQMIHGPGLYAVCALPSMQPFPGYSSNTLIPFTYNIPTEPSALETTAVGGERGQAAEQQQQAGPQIQDVVRRFQIAVQLDLMLMLKLAVVIYLFNKDGSRKRLALHILLASLIYLYQTGSLAPLIRLLTQGMQRAAAPQQFRPPFRAEDVHAAVRLENENAAAEDGQPGVENENHQVNNGDRPVGNEHVVEPGGEADNLWFRIVKEIQIFFFGFIASLVPGFHNID</sequence>
<evidence type="ECO:0000313" key="4">
    <source>
        <dbReference type="Proteomes" id="UP000594638"/>
    </source>
</evidence>
<keyword evidence="4" id="KW-1185">Reference proteome</keyword>
<proteinExistence type="predicted"/>
<keyword evidence="2" id="KW-0472">Membrane</keyword>
<feature type="region of interest" description="Disordered" evidence="1">
    <location>
        <begin position="218"/>
        <end position="246"/>
    </location>
</feature>
<dbReference type="AlphaFoldDB" id="A0A8S0V7F2"/>
<gene>
    <name evidence="3" type="ORF">OLEA9_A057121</name>
</gene>
<dbReference type="Gramene" id="OE9A057121T2">
    <property type="protein sequence ID" value="OE9A057121C2"/>
    <property type="gene ID" value="OE9A057121"/>
</dbReference>
<feature type="region of interest" description="Disordered" evidence="1">
    <location>
        <begin position="1"/>
        <end position="32"/>
    </location>
</feature>